<evidence type="ECO:0000313" key="4">
    <source>
        <dbReference type="EMBL" id="NWO22595.1"/>
    </source>
</evidence>
<comment type="caution">
    <text evidence="4">The sequence shown here is derived from an EMBL/GenBank/DDBJ whole genome shotgun (WGS) entry which is preliminary data.</text>
</comment>
<feature type="signal peptide" evidence="3">
    <location>
        <begin position="1"/>
        <end position="30"/>
    </location>
</feature>
<keyword evidence="3" id="KW-0732">Signal</keyword>
<dbReference type="Proteomes" id="UP000526307">
    <property type="component" value="Unassembled WGS sequence"/>
</dbReference>
<proteinExistence type="predicted"/>
<feature type="coiled-coil region" evidence="1">
    <location>
        <begin position="299"/>
        <end position="326"/>
    </location>
</feature>
<evidence type="ECO:0000313" key="5">
    <source>
        <dbReference type="Proteomes" id="UP000526307"/>
    </source>
</evidence>
<dbReference type="AlphaFoldDB" id="A0A7Y9B088"/>
<gene>
    <name evidence="4" type="ORF">HW270_00630</name>
</gene>
<name>A0A7Y9B088_9FIRM</name>
<feature type="transmembrane region" description="Helical" evidence="2">
    <location>
        <begin position="564"/>
        <end position="584"/>
    </location>
</feature>
<keyword evidence="1" id="KW-0175">Coiled coil</keyword>
<keyword evidence="2" id="KW-1133">Transmembrane helix</keyword>
<accession>A0A7Y9B088</accession>
<reference evidence="4 5" key="1">
    <citation type="submission" date="2020-06" db="EMBL/GenBank/DDBJ databases">
        <title>Mogibacterium timidum strain W9173 genomic sequence.</title>
        <authorList>
            <person name="Wade W.G."/>
            <person name="Johnston C.D."/>
            <person name="Chen T."/>
            <person name="Dewhirst F.E."/>
        </authorList>
    </citation>
    <scope>NUCLEOTIDE SEQUENCE [LARGE SCALE GENOMIC DNA]</scope>
    <source>
        <strain evidence="4 5">W9173</strain>
    </source>
</reference>
<organism evidence="4 5">
    <name type="scientific">Mogibacterium timidum</name>
    <dbReference type="NCBI Taxonomy" id="35519"/>
    <lineage>
        <taxon>Bacteria</taxon>
        <taxon>Bacillati</taxon>
        <taxon>Bacillota</taxon>
        <taxon>Clostridia</taxon>
        <taxon>Peptostreptococcales</taxon>
        <taxon>Anaerovoracaceae</taxon>
        <taxon>Mogibacterium</taxon>
    </lineage>
</organism>
<evidence type="ECO:0000256" key="3">
    <source>
        <dbReference type="SAM" id="SignalP"/>
    </source>
</evidence>
<evidence type="ECO:0000256" key="2">
    <source>
        <dbReference type="SAM" id="Phobius"/>
    </source>
</evidence>
<feature type="chain" id="PRO_5031576880" description="Gram-positive cocci surface proteins LPxTG domain-containing protein" evidence="3">
    <location>
        <begin position="31"/>
        <end position="590"/>
    </location>
</feature>
<protein>
    <recommendedName>
        <fullName evidence="6">Gram-positive cocci surface proteins LPxTG domain-containing protein</fullName>
    </recommendedName>
</protein>
<keyword evidence="5" id="KW-1185">Reference proteome</keyword>
<keyword evidence="2" id="KW-0812">Transmembrane</keyword>
<evidence type="ECO:0000256" key="1">
    <source>
        <dbReference type="SAM" id="Coils"/>
    </source>
</evidence>
<dbReference type="EMBL" id="JABXYR010000001">
    <property type="protein sequence ID" value="NWO22595.1"/>
    <property type="molecule type" value="Genomic_DNA"/>
</dbReference>
<sequence length="590" mass="65976">MKNLTRYVLSIALSAILVLSAIPSAAVVHADDNQALPGASKHAVSKTPEGWYDLREVLAVLLSGSFDSEEKAKEEYEKLTRLDGDILLGTDTQHKEIKAVNINDTMNFTGTLRVDVIKKAVGMITPGVGAFAKLDGVSSQFVAEFVIPDGMIYSKKLTKANVKLKNAKDIFEVTDVKVDGQKVTVTMDFVDPALKKAHKENKPYIARDLNNALNKVGSHLEVTIPGVKFDKTKVKAGDVLTVKGALSGNYKMGKLVTAHYDPRMKTLRDEYLKTPSKVEKFKNIMPAEYQDYQTQVTKLGQAVEDIQKLADEVKALRDEFNKFVADNKAVIDRYLNNDPYDKTLYENYSDDKNFEFPTGEPFKMMTERLYNRTYQHDGHSDIDYGNKAANRPAKAYSLYGEINLLRNNIAKVPKLYNHWSRNISDEQKAKDKPVIDKLEEMLEKSSTFGDNEKGRLHELASREFEARDAIVDMYIDSFALQELLTNPQYGGIRYDNVGASEYSKMFIGWDAVQSEAGRDSVLENDANADKRAIQLTVKVTEDKTKAPGKVTKKKSPVTGDGTNITLYTLGILIALGSIVVLTVIRKRKVR</sequence>
<dbReference type="RefSeq" id="WP_178978058.1">
    <property type="nucleotide sequence ID" value="NZ_JABXYR010000001.1"/>
</dbReference>
<keyword evidence="2" id="KW-0472">Membrane</keyword>
<evidence type="ECO:0008006" key="6">
    <source>
        <dbReference type="Google" id="ProtNLM"/>
    </source>
</evidence>